<comment type="caution">
    <text evidence="10">The sequence shown here is derived from an EMBL/GenBank/DDBJ whole genome shotgun (WGS) entry which is preliminary data.</text>
</comment>
<accession>A0A9P5UCA2</accession>
<evidence type="ECO:0000256" key="9">
    <source>
        <dbReference type="ARBA" id="ARBA00023328"/>
    </source>
</evidence>
<dbReference type="PANTHER" id="PTHR15459:SF3">
    <property type="entry name" value="POLYAMINE-MODULATED FACTOR 1"/>
    <property type="match status" value="1"/>
</dbReference>
<evidence type="ECO:0000256" key="8">
    <source>
        <dbReference type="ARBA" id="ARBA00023306"/>
    </source>
</evidence>
<keyword evidence="5" id="KW-0498">Mitosis</keyword>
<dbReference type="AlphaFoldDB" id="A0A9P5UCA2"/>
<reference evidence="10" key="1">
    <citation type="submission" date="2020-11" db="EMBL/GenBank/DDBJ databases">
        <authorList>
            <consortium name="DOE Joint Genome Institute"/>
            <person name="Ahrendt S."/>
            <person name="Riley R."/>
            <person name="Andreopoulos W."/>
            <person name="Labutti K."/>
            <person name="Pangilinan J."/>
            <person name="Ruiz-Duenas F.J."/>
            <person name="Barrasa J.M."/>
            <person name="Sanchez-Garcia M."/>
            <person name="Camarero S."/>
            <person name="Miyauchi S."/>
            <person name="Serrano A."/>
            <person name="Linde D."/>
            <person name="Babiker R."/>
            <person name="Drula E."/>
            <person name="Ayuso-Fernandez I."/>
            <person name="Pacheco R."/>
            <person name="Padilla G."/>
            <person name="Ferreira P."/>
            <person name="Barriuso J."/>
            <person name="Kellner H."/>
            <person name="Castanera R."/>
            <person name="Alfaro M."/>
            <person name="Ramirez L."/>
            <person name="Pisabarro A.G."/>
            <person name="Kuo A."/>
            <person name="Tritt A."/>
            <person name="Lipzen A."/>
            <person name="He G."/>
            <person name="Yan M."/>
            <person name="Ng V."/>
            <person name="Cullen D."/>
            <person name="Martin F."/>
            <person name="Rosso M.-N."/>
            <person name="Henrissat B."/>
            <person name="Hibbett D."/>
            <person name="Martinez A.T."/>
            <person name="Grigoriev I.V."/>
        </authorList>
    </citation>
    <scope>NUCLEOTIDE SEQUENCE</scope>
    <source>
        <strain evidence="10">AH 40177</strain>
    </source>
</reference>
<keyword evidence="11" id="KW-1185">Reference proteome</keyword>
<evidence type="ECO:0000256" key="1">
    <source>
        <dbReference type="ARBA" id="ARBA00004123"/>
    </source>
</evidence>
<dbReference type="GO" id="GO:0051301">
    <property type="term" value="P:cell division"/>
    <property type="evidence" value="ECO:0007669"/>
    <property type="project" value="UniProtKB-KW"/>
</dbReference>
<evidence type="ECO:0000256" key="7">
    <source>
        <dbReference type="ARBA" id="ARBA00023242"/>
    </source>
</evidence>
<keyword evidence="9" id="KW-0137">Centromere</keyword>
<evidence type="ECO:0000256" key="2">
    <source>
        <dbReference type="ARBA" id="ARBA00004629"/>
    </source>
</evidence>
<evidence type="ECO:0000256" key="4">
    <source>
        <dbReference type="ARBA" id="ARBA00022618"/>
    </source>
</evidence>
<evidence type="ECO:0000256" key="6">
    <source>
        <dbReference type="ARBA" id="ARBA00022838"/>
    </source>
</evidence>
<evidence type="ECO:0000256" key="5">
    <source>
        <dbReference type="ARBA" id="ARBA00022776"/>
    </source>
</evidence>
<keyword evidence="3" id="KW-0158">Chromosome</keyword>
<dbReference type="Pfam" id="PF03980">
    <property type="entry name" value="Nnf1"/>
    <property type="match status" value="1"/>
</dbReference>
<dbReference type="Proteomes" id="UP000772434">
    <property type="component" value="Unassembled WGS sequence"/>
</dbReference>
<dbReference type="GO" id="GO:0005634">
    <property type="term" value="C:nucleus"/>
    <property type="evidence" value="ECO:0007669"/>
    <property type="project" value="UniProtKB-SubCell"/>
</dbReference>
<protein>
    <submittedName>
        <fullName evidence="10">Uncharacterized protein</fullName>
    </submittedName>
</protein>
<dbReference type="InterPro" id="IPR007128">
    <property type="entry name" value="PMF1/Nnf1"/>
</dbReference>
<organism evidence="10 11">
    <name type="scientific">Rhodocollybia butyracea</name>
    <dbReference type="NCBI Taxonomy" id="206335"/>
    <lineage>
        <taxon>Eukaryota</taxon>
        <taxon>Fungi</taxon>
        <taxon>Dikarya</taxon>
        <taxon>Basidiomycota</taxon>
        <taxon>Agaricomycotina</taxon>
        <taxon>Agaricomycetes</taxon>
        <taxon>Agaricomycetidae</taxon>
        <taxon>Agaricales</taxon>
        <taxon>Marasmiineae</taxon>
        <taxon>Omphalotaceae</taxon>
        <taxon>Rhodocollybia</taxon>
    </lineage>
</organism>
<name>A0A9P5UCA2_9AGAR</name>
<comment type="subcellular location">
    <subcellularLocation>
        <location evidence="2">Chromosome</location>
        <location evidence="2">Centromere</location>
        <location evidence="2">Kinetochore</location>
    </subcellularLocation>
    <subcellularLocation>
        <location evidence="1">Nucleus</location>
    </subcellularLocation>
</comment>
<keyword evidence="6" id="KW-0995">Kinetochore</keyword>
<dbReference type="EMBL" id="JADNRY010000011">
    <property type="protein sequence ID" value="KAF9074940.1"/>
    <property type="molecule type" value="Genomic_DNA"/>
</dbReference>
<dbReference type="GO" id="GO:0000444">
    <property type="term" value="C:MIS12/MIND type complex"/>
    <property type="evidence" value="ECO:0007669"/>
    <property type="project" value="InterPro"/>
</dbReference>
<keyword evidence="4" id="KW-0132">Cell division</keyword>
<keyword evidence="8" id="KW-0131">Cell cycle</keyword>
<keyword evidence="7" id="KW-0539">Nucleus</keyword>
<dbReference type="OrthoDB" id="18453at2759"/>
<dbReference type="PANTHER" id="PTHR15459">
    <property type="entry name" value="POLYAMINE-MODULATED FACTOR 1"/>
    <property type="match status" value="1"/>
</dbReference>
<proteinExistence type="predicted"/>
<sequence length="204" mass="23264">MFNQSGSRRWEHFQSALQLAVQRTARKWSYEDFTECFPLYAEEDKNGASSTFNTVSDYIETQALRDLEKMFETYNLRENIDILHAIVTEAKERKKAGIPPVDDSWREGLDTRTAVCARTVPVLEQEAKRLRESLSTASFRLESSNSEIELEIRANTQAADDADARSALLFKQLREVLGEWENVSPDAEAWTVATAESSQPQRHG</sequence>
<dbReference type="GO" id="GO:0007059">
    <property type="term" value="P:chromosome segregation"/>
    <property type="evidence" value="ECO:0007669"/>
    <property type="project" value="TreeGrafter"/>
</dbReference>
<evidence type="ECO:0000313" key="10">
    <source>
        <dbReference type="EMBL" id="KAF9074940.1"/>
    </source>
</evidence>
<evidence type="ECO:0000313" key="11">
    <source>
        <dbReference type="Proteomes" id="UP000772434"/>
    </source>
</evidence>
<evidence type="ECO:0000256" key="3">
    <source>
        <dbReference type="ARBA" id="ARBA00022454"/>
    </source>
</evidence>
<gene>
    <name evidence="10" type="ORF">BDP27DRAFT_1287102</name>
</gene>